<evidence type="ECO:0000313" key="2">
    <source>
        <dbReference type="EMBL" id="KAF2460815.1"/>
    </source>
</evidence>
<dbReference type="OrthoDB" id="4767999at2759"/>
<evidence type="ECO:0000313" key="3">
    <source>
        <dbReference type="Proteomes" id="UP000799766"/>
    </source>
</evidence>
<name>A0A6A6PA42_9PEZI</name>
<dbReference type="EMBL" id="MU001672">
    <property type="protein sequence ID" value="KAF2460815.1"/>
    <property type="molecule type" value="Genomic_DNA"/>
</dbReference>
<reference evidence="2" key="1">
    <citation type="journal article" date="2020" name="Stud. Mycol.">
        <title>101 Dothideomycetes genomes: a test case for predicting lifestyles and emergence of pathogens.</title>
        <authorList>
            <person name="Haridas S."/>
            <person name="Albert R."/>
            <person name="Binder M."/>
            <person name="Bloem J."/>
            <person name="Labutti K."/>
            <person name="Salamov A."/>
            <person name="Andreopoulos B."/>
            <person name="Baker S."/>
            <person name="Barry K."/>
            <person name="Bills G."/>
            <person name="Bluhm B."/>
            <person name="Cannon C."/>
            <person name="Castanera R."/>
            <person name="Culley D."/>
            <person name="Daum C."/>
            <person name="Ezra D."/>
            <person name="Gonzalez J."/>
            <person name="Henrissat B."/>
            <person name="Kuo A."/>
            <person name="Liang C."/>
            <person name="Lipzen A."/>
            <person name="Lutzoni F."/>
            <person name="Magnuson J."/>
            <person name="Mondo S."/>
            <person name="Nolan M."/>
            <person name="Ohm R."/>
            <person name="Pangilinan J."/>
            <person name="Park H.-J."/>
            <person name="Ramirez L."/>
            <person name="Alfaro M."/>
            <person name="Sun H."/>
            <person name="Tritt A."/>
            <person name="Yoshinaga Y."/>
            <person name="Zwiers L.-H."/>
            <person name="Turgeon B."/>
            <person name="Goodwin S."/>
            <person name="Spatafora J."/>
            <person name="Crous P."/>
            <person name="Grigoriev I."/>
        </authorList>
    </citation>
    <scope>NUCLEOTIDE SEQUENCE</scope>
    <source>
        <strain evidence="2">ATCC 16933</strain>
    </source>
</reference>
<dbReference type="InterPro" id="IPR026870">
    <property type="entry name" value="Zinc_ribbon_dom"/>
</dbReference>
<feature type="domain" description="Zinc-ribbon" evidence="1">
    <location>
        <begin position="5"/>
        <end position="25"/>
    </location>
</feature>
<proteinExistence type="predicted"/>
<gene>
    <name evidence="2" type="ORF">BDY21DRAFT_333503</name>
</gene>
<dbReference type="AlphaFoldDB" id="A0A6A6PA42"/>
<dbReference type="Proteomes" id="UP000799766">
    <property type="component" value="Unassembled WGS sequence"/>
</dbReference>
<dbReference type="Pfam" id="PF13240">
    <property type="entry name" value="Zn_Ribbon_1"/>
    <property type="match status" value="1"/>
</dbReference>
<organism evidence="2 3">
    <name type="scientific">Lineolata rhizophorae</name>
    <dbReference type="NCBI Taxonomy" id="578093"/>
    <lineage>
        <taxon>Eukaryota</taxon>
        <taxon>Fungi</taxon>
        <taxon>Dikarya</taxon>
        <taxon>Ascomycota</taxon>
        <taxon>Pezizomycotina</taxon>
        <taxon>Dothideomycetes</taxon>
        <taxon>Dothideomycetes incertae sedis</taxon>
        <taxon>Lineolatales</taxon>
        <taxon>Lineolataceae</taxon>
        <taxon>Lineolata</taxon>
    </lineage>
</organism>
<evidence type="ECO:0000259" key="1">
    <source>
        <dbReference type="Pfam" id="PF13240"/>
    </source>
</evidence>
<protein>
    <recommendedName>
        <fullName evidence="1">Zinc-ribbon domain-containing protein</fullName>
    </recommendedName>
</protein>
<accession>A0A6A6PA42</accession>
<sequence length="73" mass="8017">MHDSHCPKCGAEYDGDNKTCASCGAVRPRGVLLQRLWNITLTSWLCRPALSKSAFTILSCLMCAGMRANSLER</sequence>
<keyword evidence="3" id="KW-1185">Reference proteome</keyword>